<evidence type="ECO:0000313" key="2">
    <source>
        <dbReference type="EMBL" id="QBK84890.1"/>
    </source>
</evidence>
<accession>A0A481YPA3</accession>
<gene>
    <name evidence="2" type="ORF">LCDPAC02_00890</name>
</gene>
<protein>
    <submittedName>
        <fullName evidence="2">Uncharacterized protein</fullName>
    </submittedName>
</protein>
<evidence type="ECO:0000256" key="1">
    <source>
        <dbReference type="SAM" id="MobiDB-lite"/>
    </source>
</evidence>
<reference evidence="2" key="1">
    <citation type="journal article" date="2019" name="MBio">
        <title>Virus Genomes from Deep Sea Sediments Expand the Ocean Megavirome and Support Independent Origins of Viral Gigantism.</title>
        <authorList>
            <person name="Backstrom D."/>
            <person name="Yutin N."/>
            <person name="Jorgensen S.L."/>
            <person name="Dharamshi J."/>
            <person name="Homa F."/>
            <person name="Zaremba-Niedwiedzka K."/>
            <person name="Spang A."/>
            <person name="Wolf Y.I."/>
            <person name="Koonin E.V."/>
            <person name="Ettema T.J."/>
        </authorList>
    </citation>
    <scope>NUCLEOTIDE SEQUENCE</scope>
</reference>
<feature type="region of interest" description="Disordered" evidence="1">
    <location>
        <begin position="89"/>
        <end position="109"/>
    </location>
</feature>
<dbReference type="EMBL" id="MK500299">
    <property type="protein sequence ID" value="QBK84890.1"/>
    <property type="molecule type" value="Genomic_DNA"/>
</dbReference>
<proteinExistence type="predicted"/>
<organism evidence="2">
    <name type="scientific">Pithovirus LCDPAC02</name>
    <dbReference type="NCBI Taxonomy" id="2506601"/>
    <lineage>
        <taxon>Viruses</taxon>
        <taxon>Pithoviruses</taxon>
    </lineage>
</organism>
<name>A0A481YPA3_9VIRU</name>
<sequence>MHFFLIIYINKKMYYKLVEHNELNIIEVFIKDIIENEHDLYIDTEIQDEKVLNNILKKICDEEGEYSYFFYNSCPDDIINILEDQIKDDNNKDDNNKDDNNKDDNNKDNKFDFDEITKHIELNNIGSFITKIFQNNKIQNFTYELKDNIEDNIKDGNLNNIHNTLANIENKICEDEELMDEMKEITEEILIKKEN</sequence>